<evidence type="ECO:0000313" key="4">
    <source>
        <dbReference type="Proteomes" id="UP000632740"/>
    </source>
</evidence>
<gene>
    <name evidence="3" type="ORF">Cch01nite_06610</name>
</gene>
<dbReference type="AlphaFoldDB" id="A0A919P0L4"/>
<feature type="region of interest" description="Disordered" evidence="1">
    <location>
        <begin position="267"/>
        <end position="319"/>
    </location>
</feature>
<dbReference type="SUPFAM" id="SSF81606">
    <property type="entry name" value="PP2C-like"/>
    <property type="match status" value="1"/>
</dbReference>
<comment type="caution">
    <text evidence="3">The sequence shown here is derived from an EMBL/GenBank/DDBJ whole genome shotgun (WGS) entry which is preliminary data.</text>
</comment>
<dbReference type="PANTHER" id="PTHR47992">
    <property type="entry name" value="PROTEIN PHOSPHATASE"/>
    <property type="match status" value="1"/>
</dbReference>
<dbReference type="EMBL" id="BONK01000002">
    <property type="protein sequence ID" value="GIG19937.1"/>
    <property type="molecule type" value="Genomic_DNA"/>
</dbReference>
<dbReference type="GO" id="GO:0004722">
    <property type="term" value="F:protein serine/threonine phosphatase activity"/>
    <property type="evidence" value="ECO:0007669"/>
    <property type="project" value="InterPro"/>
</dbReference>
<organism evidence="3 4">
    <name type="scientific">Cellulomonas chitinilytica</name>
    <dbReference type="NCBI Taxonomy" id="398759"/>
    <lineage>
        <taxon>Bacteria</taxon>
        <taxon>Bacillati</taxon>
        <taxon>Actinomycetota</taxon>
        <taxon>Actinomycetes</taxon>
        <taxon>Micrococcales</taxon>
        <taxon>Cellulomonadaceae</taxon>
        <taxon>Cellulomonas</taxon>
    </lineage>
</organism>
<sequence>MRTSWGSATDRGLVREVNEDALLAYPPVFLVADGMGGHDAGDLASRIAVEEFAQLAGQAAATADDVHACFTRTAARIRGEFTGGRQGGTTVAGVAVTEHDGGAYWLVFNVGDSRVYRWSDGALEQVSVDHSVVQELLDLGEIDEAGAAQHPERHVLTRALGTGDAPEPDYWLLPAGLDDRLLICTDGLTREVQDEDLAAVLAATEDAQAAAAALVGLALDRGARDNVSVVVVDVATSAGAHDDVHITVPRPGAELGVHQWDEMLNGATVPRPARPRGPVFPVTTPTPARGIDRLRRDEPAPPPPDDTRDESTTPEETRP</sequence>
<dbReference type="PROSITE" id="PS51746">
    <property type="entry name" value="PPM_2"/>
    <property type="match status" value="1"/>
</dbReference>
<dbReference type="InterPro" id="IPR001932">
    <property type="entry name" value="PPM-type_phosphatase-like_dom"/>
</dbReference>
<feature type="domain" description="PPM-type phosphatase" evidence="2">
    <location>
        <begin position="4"/>
        <end position="234"/>
    </location>
</feature>
<dbReference type="InterPro" id="IPR015655">
    <property type="entry name" value="PP2C"/>
</dbReference>
<dbReference type="Pfam" id="PF13672">
    <property type="entry name" value="PP2C_2"/>
    <property type="match status" value="1"/>
</dbReference>
<dbReference type="SMART" id="SM00332">
    <property type="entry name" value="PP2Cc"/>
    <property type="match status" value="1"/>
</dbReference>
<protein>
    <recommendedName>
        <fullName evidence="2">PPM-type phosphatase domain-containing protein</fullName>
    </recommendedName>
</protein>
<name>A0A919P0L4_9CELL</name>
<evidence type="ECO:0000256" key="1">
    <source>
        <dbReference type="SAM" id="MobiDB-lite"/>
    </source>
</evidence>
<evidence type="ECO:0000259" key="2">
    <source>
        <dbReference type="PROSITE" id="PS51746"/>
    </source>
</evidence>
<accession>A0A919P0L4</accession>
<evidence type="ECO:0000313" key="3">
    <source>
        <dbReference type="EMBL" id="GIG19937.1"/>
    </source>
</evidence>
<proteinExistence type="predicted"/>
<dbReference type="Gene3D" id="3.60.40.10">
    <property type="entry name" value="PPM-type phosphatase domain"/>
    <property type="match status" value="1"/>
</dbReference>
<dbReference type="InterPro" id="IPR036457">
    <property type="entry name" value="PPM-type-like_dom_sf"/>
</dbReference>
<dbReference type="SMART" id="SM00331">
    <property type="entry name" value="PP2C_SIG"/>
    <property type="match status" value="1"/>
</dbReference>
<keyword evidence="4" id="KW-1185">Reference proteome</keyword>
<dbReference type="Proteomes" id="UP000632740">
    <property type="component" value="Unassembled WGS sequence"/>
</dbReference>
<feature type="compositionally biased region" description="Basic and acidic residues" evidence="1">
    <location>
        <begin position="290"/>
        <end position="319"/>
    </location>
</feature>
<reference evidence="3" key="1">
    <citation type="submission" date="2021-01" db="EMBL/GenBank/DDBJ databases">
        <title>Whole genome shotgun sequence of Cellulomonas chitinilytica NBRC 110799.</title>
        <authorList>
            <person name="Komaki H."/>
            <person name="Tamura T."/>
        </authorList>
    </citation>
    <scope>NUCLEOTIDE SEQUENCE</scope>
    <source>
        <strain evidence="3">NBRC 110799</strain>
    </source>
</reference>
<dbReference type="RefSeq" id="WP_203748565.1">
    <property type="nucleotide sequence ID" value="NZ_BONK01000002.1"/>
</dbReference>
<dbReference type="CDD" id="cd00143">
    <property type="entry name" value="PP2Cc"/>
    <property type="match status" value="1"/>
</dbReference>